<evidence type="ECO:0000256" key="4">
    <source>
        <dbReference type="ARBA" id="ARBA00022989"/>
    </source>
</evidence>
<name>A0A518CVW8_9BACT</name>
<feature type="transmembrane region" description="Helical" evidence="6">
    <location>
        <begin position="344"/>
        <end position="365"/>
    </location>
</feature>
<dbReference type="GO" id="GO:0005886">
    <property type="term" value="C:plasma membrane"/>
    <property type="evidence" value="ECO:0007669"/>
    <property type="project" value="UniProtKB-SubCell"/>
</dbReference>
<gene>
    <name evidence="9" type="primary">ytrF_1</name>
    <name evidence="9" type="ORF">Pla163_04470</name>
</gene>
<proteinExistence type="predicted"/>
<evidence type="ECO:0000259" key="8">
    <source>
        <dbReference type="Pfam" id="PF12704"/>
    </source>
</evidence>
<dbReference type="AlphaFoldDB" id="A0A518CVW8"/>
<evidence type="ECO:0000256" key="3">
    <source>
        <dbReference type="ARBA" id="ARBA00022692"/>
    </source>
</evidence>
<keyword evidence="5 6" id="KW-0472">Membrane</keyword>
<reference evidence="9 10" key="1">
    <citation type="submission" date="2019-02" db="EMBL/GenBank/DDBJ databases">
        <title>Deep-cultivation of Planctomycetes and their phenomic and genomic characterization uncovers novel biology.</title>
        <authorList>
            <person name="Wiegand S."/>
            <person name="Jogler M."/>
            <person name="Boedeker C."/>
            <person name="Pinto D."/>
            <person name="Vollmers J."/>
            <person name="Rivas-Marin E."/>
            <person name="Kohn T."/>
            <person name="Peeters S.H."/>
            <person name="Heuer A."/>
            <person name="Rast P."/>
            <person name="Oberbeckmann S."/>
            <person name="Bunk B."/>
            <person name="Jeske O."/>
            <person name="Meyerdierks A."/>
            <person name="Storesund J.E."/>
            <person name="Kallscheuer N."/>
            <person name="Luecker S."/>
            <person name="Lage O.M."/>
            <person name="Pohl T."/>
            <person name="Merkel B.J."/>
            <person name="Hornburger P."/>
            <person name="Mueller R.-W."/>
            <person name="Bruemmer F."/>
            <person name="Labrenz M."/>
            <person name="Spormann A.M."/>
            <person name="Op den Camp H."/>
            <person name="Overmann J."/>
            <person name="Amann R."/>
            <person name="Jetten M.S.M."/>
            <person name="Mascher T."/>
            <person name="Medema M.H."/>
            <person name="Devos D.P."/>
            <person name="Kaster A.-K."/>
            <person name="Ovreas L."/>
            <person name="Rohde M."/>
            <person name="Galperin M.Y."/>
            <person name="Jogler C."/>
        </authorList>
    </citation>
    <scope>NUCLEOTIDE SEQUENCE [LARGE SCALE GENOMIC DNA]</scope>
    <source>
        <strain evidence="9 10">Pla163</strain>
    </source>
</reference>
<keyword evidence="2" id="KW-1003">Cell membrane</keyword>
<evidence type="ECO:0000313" key="10">
    <source>
        <dbReference type="Proteomes" id="UP000319342"/>
    </source>
</evidence>
<dbReference type="InterPro" id="IPR003838">
    <property type="entry name" value="ABC3_permease_C"/>
</dbReference>
<keyword evidence="4 6" id="KW-1133">Transmembrane helix</keyword>
<keyword evidence="3 6" id="KW-0812">Transmembrane</keyword>
<evidence type="ECO:0000259" key="7">
    <source>
        <dbReference type="Pfam" id="PF02687"/>
    </source>
</evidence>
<evidence type="ECO:0000256" key="6">
    <source>
        <dbReference type="SAM" id="Phobius"/>
    </source>
</evidence>
<feature type="domain" description="MacB-like periplasmic core" evidence="8">
    <location>
        <begin position="18"/>
        <end position="219"/>
    </location>
</feature>
<dbReference type="RefSeq" id="WP_145182873.1">
    <property type="nucleotide sequence ID" value="NZ_CP036290.1"/>
</dbReference>
<dbReference type="InterPro" id="IPR051125">
    <property type="entry name" value="ABC-4/HrtB_transporter"/>
</dbReference>
<dbReference type="Proteomes" id="UP000319342">
    <property type="component" value="Chromosome"/>
</dbReference>
<protein>
    <submittedName>
        <fullName evidence="9">ABC transporter permease YtrF</fullName>
    </submittedName>
</protein>
<dbReference type="PANTHER" id="PTHR43738:SF3">
    <property type="entry name" value="ABC TRANSPORTER PERMEASE"/>
    <property type="match status" value="1"/>
</dbReference>
<dbReference type="EMBL" id="CP036290">
    <property type="protein sequence ID" value="QDU83348.1"/>
    <property type="molecule type" value="Genomic_DNA"/>
</dbReference>
<dbReference type="Pfam" id="PF12704">
    <property type="entry name" value="MacB_PCD"/>
    <property type="match status" value="1"/>
</dbReference>
<dbReference type="Pfam" id="PF02687">
    <property type="entry name" value="FtsX"/>
    <property type="match status" value="1"/>
</dbReference>
<evidence type="ECO:0000256" key="1">
    <source>
        <dbReference type="ARBA" id="ARBA00004651"/>
    </source>
</evidence>
<feature type="transmembrane region" description="Helical" evidence="6">
    <location>
        <begin position="295"/>
        <end position="324"/>
    </location>
</feature>
<dbReference type="PANTHER" id="PTHR43738">
    <property type="entry name" value="ABC TRANSPORTER, MEMBRANE PROTEIN"/>
    <property type="match status" value="1"/>
</dbReference>
<sequence length="378" mass="40444">MKLAKLVLQNLARRKGRTLLTVVGVASALALLVLVESLGAGMSRAMDSTDASRTLVVFRKNRYCPQTSFLPESYTRRIQDLDGVEMVLPVKIYLNNCRASLDLVTFQGAPVETLLEQRDVRVVSGSLEEFRAQKDSALVGRAFAARKDLSVGDRFRFGDIDVKVSGIFESVNATDEALILTHLEYLQRAGPVDRLGTVTQFEVLADEDADVSKLADTIDGLFATAESPTATRPRVAYLESATQDLREILRFGRLLALACVVVVLSLVANTVLMGVQERSKEMGVLRAIGFRESHIVRLVLGEAVSLALVGAALGVGGALLVLRTTSLAIGSEGVTVAFVVTPELLLRGFAIALAAGLAAGIVPAIRSARAEIVPALSN</sequence>
<comment type="subcellular location">
    <subcellularLocation>
        <location evidence="1">Cell membrane</location>
        <topology evidence="1">Multi-pass membrane protein</topology>
    </subcellularLocation>
</comment>
<organism evidence="9 10">
    <name type="scientific">Rohdeia mirabilis</name>
    <dbReference type="NCBI Taxonomy" id="2528008"/>
    <lineage>
        <taxon>Bacteria</taxon>
        <taxon>Pseudomonadati</taxon>
        <taxon>Planctomycetota</taxon>
        <taxon>Planctomycetia</taxon>
        <taxon>Planctomycetia incertae sedis</taxon>
        <taxon>Rohdeia</taxon>
    </lineage>
</organism>
<evidence type="ECO:0000256" key="5">
    <source>
        <dbReference type="ARBA" id="ARBA00023136"/>
    </source>
</evidence>
<feature type="transmembrane region" description="Helical" evidence="6">
    <location>
        <begin position="254"/>
        <end position="275"/>
    </location>
</feature>
<evidence type="ECO:0000256" key="2">
    <source>
        <dbReference type="ARBA" id="ARBA00022475"/>
    </source>
</evidence>
<feature type="domain" description="ABC3 transporter permease C-terminal" evidence="7">
    <location>
        <begin position="255"/>
        <end position="371"/>
    </location>
</feature>
<keyword evidence="10" id="KW-1185">Reference proteome</keyword>
<evidence type="ECO:0000313" key="9">
    <source>
        <dbReference type="EMBL" id="QDU83348.1"/>
    </source>
</evidence>
<dbReference type="OrthoDB" id="251089at2"/>
<dbReference type="InterPro" id="IPR025857">
    <property type="entry name" value="MacB_PCD"/>
</dbReference>
<accession>A0A518CVW8</accession>